<dbReference type="OrthoDB" id="8693905at2759"/>
<proteinExistence type="inferred from homology"/>
<dbReference type="InterPro" id="IPR050629">
    <property type="entry name" value="STE20/SPS1-PAK"/>
</dbReference>
<dbReference type="SMART" id="SM00220">
    <property type="entry name" value="S_TKc"/>
    <property type="match status" value="1"/>
</dbReference>
<keyword evidence="3 5" id="KW-0547">Nucleotide-binding</keyword>
<dbReference type="Gene3D" id="1.10.510.10">
    <property type="entry name" value="Transferase(Phosphotransferase) domain 1"/>
    <property type="match status" value="1"/>
</dbReference>
<dbReference type="Pfam" id="PF00069">
    <property type="entry name" value="Pkinase"/>
    <property type="match status" value="1"/>
</dbReference>
<protein>
    <recommendedName>
        <fullName evidence="2">non-specific serine/threonine protein kinase</fullName>
        <ecNumber evidence="2">2.7.11.1</ecNumber>
    </recommendedName>
</protein>
<evidence type="ECO:0000256" key="5">
    <source>
        <dbReference type="PROSITE-ProRule" id="PRU10141"/>
    </source>
</evidence>
<accession>A0A9N9TEJ5</accession>
<evidence type="ECO:0000256" key="4">
    <source>
        <dbReference type="ARBA" id="ARBA00022840"/>
    </source>
</evidence>
<reference evidence="7" key="1">
    <citation type="submission" date="2022-01" db="EMBL/GenBank/DDBJ databases">
        <authorList>
            <person name="King R."/>
        </authorList>
    </citation>
    <scope>NUCLEOTIDE SEQUENCE</scope>
</reference>
<dbReference type="EC" id="2.7.11.1" evidence="2"/>
<dbReference type="AlphaFoldDB" id="A0A9N9TEJ5"/>
<evidence type="ECO:0000259" key="6">
    <source>
        <dbReference type="PROSITE" id="PS50011"/>
    </source>
</evidence>
<comment type="similarity">
    <text evidence="1">Belongs to the protein kinase superfamily. STE Ser/Thr protein kinase family. STE20 subfamily.</text>
</comment>
<evidence type="ECO:0000313" key="7">
    <source>
        <dbReference type="EMBL" id="CAG9841014.1"/>
    </source>
</evidence>
<evidence type="ECO:0000313" key="8">
    <source>
        <dbReference type="Proteomes" id="UP001153709"/>
    </source>
</evidence>
<evidence type="ECO:0000256" key="1">
    <source>
        <dbReference type="ARBA" id="ARBA00008874"/>
    </source>
</evidence>
<keyword evidence="4 5" id="KW-0067">ATP-binding</keyword>
<dbReference type="EMBL" id="OU898284">
    <property type="protein sequence ID" value="CAG9841014.1"/>
    <property type="molecule type" value="Genomic_DNA"/>
</dbReference>
<sequence>MAQGVLSSDISRRNPQDDYELIQRIGSGTYGDVYKAKRLSTNDFAAIKVIKLEPGDDFGIIQQEILMMRDCLHPNIIAYYGSYLRRDKLWICMEYCGGGSLQDIYHITGPLAENQIAYMCRETLLGLQYLHNMGKMHRDIKGANILLTECGDVKLADFGVSAQITATINKRKSFIGTPYWMAPEHAFFQGDMHRRLALELLQKVNNPSHMFADLEPDEDGAVPNVPQRIASRLTSRPKPQNAVLSNSDVDRIDEANNTLQRSVIVEEKQPQWDLMDIMNNVTSVHNCVEHQNQKCGIGNAFDSLNREK</sequence>
<dbReference type="InterPro" id="IPR011009">
    <property type="entry name" value="Kinase-like_dom_sf"/>
</dbReference>
<name>A0A9N9TEJ5_DIABA</name>
<dbReference type="PANTHER" id="PTHR48012:SF18">
    <property type="entry name" value="HAPPYHOUR, ISOFORM A"/>
    <property type="match status" value="1"/>
</dbReference>
<organism evidence="7 8">
    <name type="scientific">Diabrotica balteata</name>
    <name type="common">Banded cucumber beetle</name>
    <dbReference type="NCBI Taxonomy" id="107213"/>
    <lineage>
        <taxon>Eukaryota</taxon>
        <taxon>Metazoa</taxon>
        <taxon>Ecdysozoa</taxon>
        <taxon>Arthropoda</taxon>
        <taxon>Hexapoda</taxon>
        <taxon>Insecta</taxon>
        <taxon>Pterygota</taxon>
        <taxon>Neoptera</taxon>
        <taxon>Endopterygota</taxon>
        <taxon>Coleoptera</taxon>
        <taxon>Polyphaga</taxon>
        <taxon>Cucujiformia</taxon>
        <taxon>Chrysomeloidea</taxon>
        <taxon>Chrysomelidae</taxon>
        <taxon>Galerucinae</taxon>
        <taxon>Diabroticina</taxon>
        <taxon>Diabroticites</taxon>
        <taxon>Diabrotica</taxon>
    </lineage>
</organism>
<dbReference type="PROSITE" id="PS50011">
    <property type="entry name" value="PROTEIN_KINASE_DOM"/>
    <property type="match status" value="1"/>
</dbReference>
<keyword evidence="8" id="KW-1185">Reference proteome</keyword>
<feature type="binding site" evidence="5">
    <location>
        <position position="48"/>
    </location>
    <ligand>
        <name>ATP</name>
        <dbReference type="ChEBI" id="CHEBI:30616"/>
    </ligand>
</feature>
<dbReference type="PANTHER" id="PTHR48012">
    <property type="entry name" value="STERILE20-LIKE KINASE, ISOFORM B-RELATED"/>
    <property type="match status" value="1"/>
</dbReference>
<dbReference type="SUPFAM" id="SSF56112">
    <property type="entry name" value="Protein kinase-like (PK-like)"/>
    <property type="match status" value="1"/>
</dbReference>
<dbReference type="Proteomes" id="UP001153709">
    <property type="component" value="Chromosome 9"/>
</dbReference>
<dbReference type="InterPro" id="IPR017441">
    <property type="entry name" value="Protein_kinase_ATP_BS"/>
</dbReference>
<feature type="domain" description="Protein kinase" evidence="6">
    <location>
        <begin position="19"/>
        <end position="288"/>
    </location>
</feature>
<dbReference type="GO" id="GO:0005524">
    <property type="term" value="F:ATP binding"/>
    <property type="evidence" value="ECO:0007669"/>
    <property type="project" value="UniProtKB-UniRule"/>
</dbReference>
<dbReference type="InterPro" id="IPR000719">
    <property type="entry name" value="Prot_kinase_dom"/>
</dbReference>
<gene>
    <name evidence="7" type="ORF">DIABBA_LOCUS13615</name>
</gene>
<evidence type="ECO:0000256" key="3">
    <source>
        <dbReference type="ARBA" id="ARBA00022741"/>
    </source>
</evidence>
<dbReference type="PROSITE" id="PS00107">
    <property type="entry name" value="PROTEIN_KINASE_ATP"/>
    <property type="match status" value="1"/>
</dbReference>
<dbReference type="GO" id="GO:0005737">
    <property type="term" value="C:cytoplasm"/>
    <property type="evidence" value="ECO:0007669"/>
    <property type="project" value="TreeGrafter"/>
</dbReference>
<dbReference type="GO" id="GO:0008349">
    <property type="term" value="F:MAP kinase kinase kinase kinase activity"/>
    <property type="evidence" value="ECO:0007669"/>
    <property type="project" value="TreeGrafter"/>
</dbReference>
<evidence type="ECO:0000256" key="2">
    <source>
        <dbReference type="ARBA" id="ARBA00012513"/>
    </source>
</evidence>